<dbReference type="AlphaFoldDB" id="A0A7Z0J8W0"/>
<proteinExistence type="predicted"/>
<dbReference type="Proteomes" id="UP000572051">
    <property type="component" value="Unassembled WGS sequence"/>
</dbReference>
<gene>
    <name evidence="1" type="ORF">HNR10_001272</name>
</gene>
<comment type="caution">
    <text evidence="1">The sequence shown here is derived from an EMBL/GenBank/DDBJ whole genome shotgun (WGS) entry which is preliminary data.</text>
</comment>
<keyword evidence="2" id="KW-1185">Reference proteome</keyword>
<accession>A0A7Z0J8W0</accession>
<sequence>MWGDVRLSAGLAWEERRRTPEVLHWVHVRWIAYQWARRARFDRLAAFGKIIHADPGT</sequence>
<evidence type="ECO:0000313" key="2">
    <source>
        <dbReference type="Proteomes" id="UP000572051"/>
    </source>
</evidence>
<dbReference type="EMBL" id="JACCFS010000001">
    <property type="protein sequence ID" value="NYJ33391.1"/>
    <property type="molecule type" value="Genomic_DNA"/>
</dbReference>
<organism evidence="1 2">
    <name type="scientific">Nocardiopsis aegyptia</name>
    <dbReference type="NCBI Taxonomy" id="220378"/>
    <lineage>
        <taxon>Bacteria</taxon>
        <taxon>Bacillati</taxon>
        <taxon>Actinomycetota</taxon>
        <taxon>Actinomycetes</taxon>
        <taxon>Streptosporangiales</taxon>
        <taxon>Nocardiopsidaceae</taxon>
        <taxon>Nocardiopsis</taxon>
    </lineage>
</organism>
<reference evidence="1 2" key="1">
    <citation type="submission" date="2020-07" db="EMBL/GenBank/DDBJ databases">
        <title>Sequencing the genomes of 1000 actinobacteria strains.</title>
        <authorList>
            <person name="Klenk H.-P."/>
        </authorList>
    </citation>
    <scope>NUCLEOTIDE SEQUENCE [LARGE SCALE GENOMIC DNA]</scope>
    <source>
        <strain evidence="1 2">DSM 44442</strain>
    </source>
</reference>
<name>A0A7Z0J8W0_9ACTN</name>
<protein>
    <submittedName>
        <fullName evidence="1">Uncharacterized protein</fullName>
    </submittedName>
</protein>
<evidence type="ECO:0000313" key="1">
    <source>
        <dbReference type="EMBL" id="NYJ33391.1"/>
    </source>
</evidence>